<organism evidence="1 2">
    <name type="scientific">Erysiphe pulchra</name>
    <dbReference type="NCBI Taxonomy" id="225359"/>
    <lineage>
        <taxon>Eukaryota</taxon>
        <taxon>Fungi</taxon>
        <taxon>Dikarya</taxon>
        <taxon>Ascomycota</taxon>
        <taxon>Pezizomycotina</taxon>
        <taxon>Leotiomycetes</taxon>
        <taxon>Erysiphales</taxon>
        <taxon>Erysiphaceae</taxon>
        <taxon>Erysiphe</taxon>
    </lineage>
</organism>
<accession>A0A2S4Q192</accession>
<proteinExistence type="predicted"/>
<dbReference type="AlphaFoldDB" id="A0A2S4Q192"/>
<name>A0A2S4Q192_9PEZI</name>
<dbReference type="PANTHER" id="PTHR23242:SF9">
    <property type="entry name" value="TRANSCRIPTION FACTOR HOXA13"/>
    <property type="match status" value="1"/>
</dbReference>
<dbReference type="Proteomes" id="UP000237438">
    <property type="component" value="Unassembled WGS sequence"/>
</dbReference>
<evidence type="ECO:0000313" key="1">
    <source>
        <dbReference type="EMBL" id="POS88055.1"/>
    </source>
</evidence>
<comment type="caution">
    <text evidence="1">The sequence shown here is derived from an EMBL/GenBank/DDBJ whole genome shotgun (WGS) entry which is preliminary data.</text>
</comment>
<protein>
    <submittedName>
        <fullName evidence="1">Uncharacterized protein</fullName>
    </submittedName>
</protein>
<dbReference type="OrthoDB" id="3260408at2759"/>
<evidence type="ECO:0000313" key="2">
    <source>
        <dbReference type="Proteomes" id="UP000237438"/>
    </source>
</evidence>
<dbReference type="PANTHER" id="PTHR23242">
    <property type="entry name" value="TRANSCRIPTION FACTOR HOXA13"/>
    <property type="match status" value="1"/>
</dbReference>
<reference evidence="1 2" key="1">
    <citation type="submission" date="2017-10" db="EMBL/GenBank/DDBJ databases">
        <title>Development of genomic resources for the powdery mildew, Erysiphe pulchra.</title>
        <authorList>
            <person name="Wadl P.A."/>
            <person name="Mack B.M."/>
            <person name="Moore G."/>
            <person name="Beltz S.B."/>
        </authorList>
    </citation>
    <scope>NUCLEOTIDE SEQUENCE [LARGE SCALE GENOMIC DNA]</scope>
    <source>
        <strain evidence="1">Cflorida</strain>
    </source>
</reference>
<keyword evidence="2" id="KW-1185">Reference proteome</keyword>
<gene>
    <name evidence="1" type="ORF">EPUL_000476</name>
</gene>
<sequence>MVIGSDGKPMVDSRHKIALDANGKSISASLLMNGQTARLKPLKEKKKKKRLFRIGNFFRIAFWYFIFTGFYCPSSLDSTIEDSPRACKVYFQITDLAVPIIQPYFDTYARPHLEPVLPYYVEAHKRLVTPALAFGRKYGIPLVEKAIVLGKFFWVKFAQPRVEKYYEISYQYIRQNFGPHLDNANKALIIYYDTIKTNILPKYSSIILSYHDAIKPQIIKCFVLAYDVITKNIYPCIKWTVTNGEFFFVRTVQPKLKSLYGESVEPQLLKISERLGKYRNVRKTKSAITSPTSSLVQTQSIDSIPSLSTIQNSDSSSSGDNTSPELSIREKAQKMVAHDLKEWQEKYSNSADEAADELEILVTEITNKFISKQIDTIGIVLLKDLKKTVKSGLEKLKTNITSIVRESNDKIDAIEALSIAVRKTGTSINEKAQLIRTWRQIQNQQLTEQIDKVVSETLEILDTIRDIGLQEVGMRWAWSDGVTYKHWTKYHAMKAKFFQWRQEVESMVTENAALKTAYIKMDEIEMEALSIAEKTVTDLASLKEIGLLKISVKDTSDNFDFIALTEATTSSIKEKSSEVYNTKDEKLSSLSSHLDIATPSLQISEVLMSVSTVVPTAEQVVMVESTSIQVIEDVNQVDEKSSSWNPTIVSKHVPEATFEDSGNDVVSTSKHDGTN</sequence>
<dbReference type="EMBL" id="PEDP01000036">
    <property type="protein sequence ID" value="POS88055.1"/>
    <property type="molecule type" value="Genomic_DNA"/>
</dbReference>
<dbReference type="STRING" id="225359.A0A2S4Q192"/>
<feature type="non-terminal residue" evidence="1">
    <location>
        <position position="675"/>
    </location>
</feature>